<feature type="signal peptide" evidence="1">
    <location>
        <begin position="1"/>
        <end position="22"/>
    </location>
</feature>
<evidence type="ECO:0000313" key="3">
    <source>
        <dbReference type="Proteomes" id="UP000256838"/>
    </source>
</evidence>
<evidence type="ECO:0000313" key="2">
    <source>
        <dbReference type="EMBL" id="RDU96151.1"/>
    </source>
</evidence>
<organism evidence="2 3">
    <name type="scientific">Trinickia dinghuensis</name>
    <dbReference type="NCBI Taxonomy" id="2291023"/>
    <lineage>
        <taxon>Bacteria</taxon>
        <taxon>Pseudomonadati</taxon>
        <taxon>Pseudomonadota</taxon>
        <taxon>Betaproteobacteria</taxon>
        <taxon>Burkholderiales</taxon>
        <taxon>Burkholderiaceae</taxon>
        <taxon>Trinickia</taxon>
    </lineage>
</organism>
<proteinExistence type="predicted"/>
<reference evidence="2 3" key="1">
    <citation type="submission" date="2018-08" db="EMBL/GenBank/DDBJ databases">
        <title>Paraburkholderia sp. DHOM06 isolated from forest soil.</title>
        <authorList>
            <person name="Gao Z.-H."/>
            <person name="Qiu L.-H."/>
        </authorList>
    </citation>
    <scope>NUCLEOTIDE SEQUENCE [LARGE SCALE GENOMIC DNA]</scope>
    <source>
        <strain evidence="2 3">DHOM06</strain>
    </source>
</reference>
<name>A0A3D8JUT0_9BURK</name>
<sequence>MKANKLLILTLAVGTISCASLTGCIVAPVPAQVTIGWHGDRYWDGHRYWERRDWEARHHEGYDQRQQY</sequence>
<keyword evidence="3" id="KW-1185">Reference proteome</keyword>
<dbReference type="Proteomes" id="UP000256838">
    <property type="component" value="Unassembled WGS sequence"/>
</dbReference>
<dbReference type="PROSITE" id="PS51257">
    <property type="entry name" value="PROKAR_LIPOPROTEIN"/>
    <property type="match status" value="1"/>
</dbReference>
<keyword evidence="1" id="KW-0732">Signal</keyword>
<dbReference type="AlphaFoldDB" id="A0A3D8JUT0"/>
<dbReference type="RefSeq" id="WP_115536534.1">
    <property type="nucleotide sequence ID" value="NZ_QRGA01000016.1"/>
</dbReference>
<dbReference type="EMBL" id="QRGA01000016">
    <property type="protein sequence ID" value="RDU96151.1"/>
    <property type="molecule type" value="Genomic_DNA"/>
</dbReference>
<feature type="chain" id="PRO_5017698509" description="Lipoprotein" evidence="1">
    <location>
        <begin position="23"/>
        <end position="68"/>
    </location>
</feature>
<protein>
    <recommendedName>
        <fullName evidence="4">Lipoprotein</fullName>
    </recommendedName>
</protein>
<evidence type="ECO:0008006" key="4">
    <source>
        <dbReference type="Google" id="ProtNLM"/>
    </source>
</evidence>
<comment type="caution">
    <text evidence="2">The sequence shown here is derived from an EMBL/GenBank/DDBJ whole genome shotgun (WGS) entry which is preliminary data.</text>
</comment>
<accession>A0A3D8JUT0</accession>
<dbReference type="OrthoDB" id="9029372at2"/>
<gene>
    <name evidence="2" type="ORF">DWV00_26005</name>
</gene>
<evidence type="ECO:0000256" key="1">
    <source>
        <dbReference type="SAM" id="SignalP"/>
    </source>
</evidence>